<sequence>MRLINTTTLELEEFQSQIPVYAILSHTWGKDEVSFVDWQNNFAIARTKDGYHKIERSCQQARADGYDYLWCDTNCIDKRSSSELSEAINSMFNWYKNSAVCYAHLSDVYPGDMASFYTSRWFTRGWTLQELLAPKEVIFFDKYGINFGTRSSLSQEIFDITKIEEADMRSGIHKASISKRMSWVSHRQTSRPEDIAYCMLGIFDINMPLLYGEGDKAFIRLQEEIIRLSNDQSIFCWHWSMEHVPSDWSSILSPSPKTFENSGSYHQAWGGDDSLSYTTSNSGLSIKLKLVDVASVHNTWPSINERSHGPKSANALALLDVQCRDTSCRVAVALQQPPLSKRFVRTPFPSCPIPMDNCDEVEPTEICIVGPRDRALLMPAPSPMHITSPDFETLIVVSSPHNVKSVITVPQVQHYFNTLALRPFAPTFFGAVFALTLTMNPLMESITIFCFVGVDCDHYRTRWHCQILEALAPTCASSEIEKRVAVHESKVIRTVCRSIVSGRRLKSGVTDKLNTSPGEDFQIHAGPWVDSSNSSRLSVTHIKIPKLSSFRFNTRKESDDGIGKRKVITGLKSRELLQSRATV</sequence>
<evidence type="ECO:0000259" key="1">
    <source>
        <dbReference type="Pfam" id="PF06985"/>
    </source>
</evidence>
<comment type="caution">
    <text evidence="3">The sequence shown here is derived from an EMBL/GenBank/DDBJ whole genome shotgun (WGS) entry which is preliminary data.</text>
</comment>
<protein>
    <submittedName>
        <fullName evidence="3">Uncharacterized protein</fullName>
    </submittedName>
</protein>
<evidence type="ECO:0000313" key="3">
    <source>
        <dbReference type="EMBL" id="RBR26918.1"/>
    </source>
</evidence>
<dbReference type="PANTHER" id="PTHR10622">
    <property type="entry name" value="HET DOMAIN-CONTAINING PROTEIN"/>
    <property type="match status" value="1"/>
</dbReference>
<keyword evidence="4" id="KW-1185">Reference proteome</keyword>
<dbReference type="PANTHER" id="PTHR10622:SF10">
    <property type="entry name" value="HET DOMAIN-CONTAINING PROTEIN"/>
    <property type="match status" value="1"/>
</dbReference>
<dbReference type="InterPro" id="IPR010730">
    <property type="entry name" value="HET"/>
</dbReference>
<dbReference type="AlphaFoldDB" id="A0A366SDD8"/>
<evidence type="ECO:0000259" key="2">
    <source>
        <dbReference type="Pfam" id="PF26640"/>
    </source>
</evidence>
<dbReference type="Pfam" id="PF26640">
    <property type="entry name" value="DUF8212"/>
    <property type="match status" value="1"/>
</dbReference>
<dbReference type="OrthoDB" id="20872at2759"/>
<dbReference type="RefSeq" id="XP_031021509.1">
    <property type="nucleotide sequence ID" value="XM_031154337.1"/>
</dbReference>
<evidence type="ECO:0000313" key="4">
    <source>
        <dbReference type="Proteomes" id="UP000253153"/>
    </source>
</evidence>
<organism evidence="3 4">
    <name type="scientific">Fusarium coffeatum</name>
    <dbReference type="NCBI Taxonomy" id="231269"/>
    <lineage>
        <taxon>Eukaryota</taxon>
        <taxon>Fungi</taxon>
        <taxon>Dikarya</taxon>
        <taxon>Ascomycota</taxon>
        <taxon>Pezizomycotina</taxon>
        <taxon>Sordariomycetes</taxon>
        <taxon>Hypocreomycetidae</taxon>
        <taxon>Hypocreales</taxon>
        <taxon>Nectriaceae</taxon>
        <taxon>Fusarium</taxon>
        <taxon>Fusarium incarnatum-equiseti species complex</taxon>
    </lineage>
</organism>
<dbReference type="Pfam" id="PF06985">
    <property type="entry name" value="HET"/>
    <property type="match status" value="1"/>
</dbReference>
<accession>A0A366SDD8</accession>
<feature type="domain" description="Heterokaryon incompatibility" evidence="1">
    <location>
        <begin position="21"/>
        <end position="107"/>
    </location>
</feature>
<name>A0A366SDD8_9HYPO</name>
<proteinExistence type="predicted"/>
<dbReference type="GeneID" id="41989633"/>
<dbReference type="Proteomes" id="UP000253153">
    <property type="component" value="Unassembled WGS sequence"/>
</dbReference>
<reference evidence="3 4" key="1">
    <citation type="submission" date="2018-06" db="EMBL/GenBank/DDBJ databases">
        <title>Fusarium incarnatum-equiseti species complex species 28.</title>
        <authorList>
            <person name="Gardiner D.M."/>
        </authorList>
    </citation>
    <scope>NUCLEOTIDE SEQUENCE [LARGE SCALE GENOMIC DNA]</scope>
    <source>
        <strain evidence="3 4">FIESC_28</strain>
    </source>
</reference>
<gene>
    <name evidence="3" type="ORF">FIESC28_00186</name>
</gene>
<dbReference type="InterPro" id="IPR058525">
    <property type="entry name" value="DUF8212"/>
</dbReference>
<dbReference type="EMBL" id="QKXC01000005">
    <property type="protein sequence ID" value="RBR26918.1"/>
    <property type="molecule type" value="Genomic_DNA"/>
</dbReference>
<feature type="domain" description="DUF8212" evidence="2">
    <location>
        <begin position="216"/>
        <end position="246"/>
    </location>
</feature>